<dbReference type="GO" id="GO:0003677">
    <property type="term" value="F:DNA binding"/>
    <property type="evidence" value="ECO:0007669"/>
    <property type="project" value="UniProtKB-KW"/>
</dbReference>
<protein>
    <submittedName>
        <fullName evidence="5">Uncharacterized protein</fullName>
    </submittedName>
</protein>
<evidence type="ECO:0000256" key="2">
    <source>
        <dbReference type="SAM" id="MobiDB-lite"/>
    </source>
</evidence>
<feature type="region of interest" description="Disordered" evidence="2">
    <location>
        <begin position="675"/>
        <end position="718"/>
    </location>
</feature>
<keyword evidence="6" id="KW-1185">Reference proteome</keyword>
<dbReference type="CDD" id="cd11660">
    <property type="entry name" value="SANT_TRF"/>
    <property type="match status" value="1"/>
</dbReference>
<dbReference type="PANTHER" id="PTHR46993">
    <property type="entry name" value="MYB TRANSCRIPTION FACTOR"/>
    <property type="match status" value="1"/>
</dbReference>
<dbReference type="InterPro" id="IPR017930">
    <property type="entry name" value="Myb_dom"/>
</dbReference>
<dbReference type="InterPro" id="IPR009057">
    <property type="entry name" value="Homeodomain-like_sf"/>
</dbReference>
<evidence type="ECO:0000256" key="1">
    <source>
        <dbReference type="ARBA" id="ARBA00023125"/>
    </source>
</evidence>
<dbReference type="PROSITE" id="PS50090">
    <property type="entry name" value="MYB_LIKE"/>
    <property type="match status" value="1"/>
</dbReference>
<dbReference type="PROSITE" id="PS51294">
    <property type="entry name" value="HTH_MYB"/>
    <property type="match status" value="1"/>
</dbReference>
<accession>A0A8J5HAU7</accession>
<feature type="compositionally biased region" description="Polar residues" evidence="2">
    <location>
        <begin position="327"/>
        <end position="337"/>
    </location>
</feature>
<dbReference type="AlphaFoldDB" id="A0A8J5HAU7"/>
<gene>
    <name evidence="5" type="ORF">ZIOFF_021013</name>
</gene>
<reference evidence="5 6" key="1">
    <citation type="submission" date="2020-08" db="EMBL/GenBank/DDBJ databases">
        <title>Plant Genome Project.</title>
        <authorList>
            <person name="Zhang R.-G."/>
        </authorList>
    </citation>
    <scope>NUCLEOTIDE SEQUENCE [LARGE SCALE GENOMIC DNA]</scope>
    <source>
        <tissue evidence="5">Rhizome</tissue>
    </source>
</reference>
<dbReference type="Proteomes" id="UP000734854">
    <property type="component" value="Unassembled WGS sequence"/>
</dbReference>
<feature type="region of interest" description="Disordered" evidence="2">
    <location>
        <begin position="309"/>
        <end position="352"/>
    </location>
</feature>
<dbReference type="SUPFAM" id="SSF46689">
    <property type="entry name" value="Homeodomain-like"/>
    <property type="match status" value="1"/>
</dbReference>
<sequence length="725" mass="80086">MSESDTMDCAWIVEFLLRQSDADKLTTEAFRTLPLPSPLSFRLRLAALLRRLTSDLSLGFPALRQLQVILEDTSAASSSFYGSLVEAYRAVAFDCLAEALSSSDRALAAVVVTLCSRVAEIERDGSDVLASLPLRHLLEDVKAAASGSGSLLLERNAKNGASDAIRACLTAVLNDSGPSFLEKEALDKNATTSGELCVEDEGDQPDVKMIDVNTGSRELESASSYKLYILIYAVYKDVQSNVVQIDKNFQVTTPEYGKTVEAFKSSCTDLQAAVVDPLQCALKKAEEVLANKSVVKTFDAESNGIQYQQGVNRPTSSVEKEADNVETKGTSNNQVEQLNDAFKSNKDPLPEKQLNGTKKMLADAASNVGIKVTRKLSLMDKNPTAHTYEWGDDSIESTSETSETSSKKICLPSPRCTKPSPLTLMEKTNCGDRKRKKKWSQLEEDTLRTAVARFGKGNWKMILKTYTDILGDRTGVDLKDKWRNMTSEVSTEIGMELLTEMEESSASGMPSAEEGLHSTQCWICLRLNKSLDTLLLLQRRLQKQPSTELSDGIRRMKLAGEGHSRIPLLEAPYLRNAVGKELLRYRHVVTHTSSEPLLRQSEGQLAVTMYSRCYRPSTTAWAAAGQHKVMQLKRIELVLQTRPACAKSRRLPTVDGNRRHHRGCSLLLPTFDATPSHLRRQQAAPHLRREKAAPSTPPSEVDDLPSRRHPGPLASSPPFRYVMCS</sequence>
<comment type="caution">
    <text evidence="5">The sequence shown here is derived from an EMBL/GenBank/DDBJ whole genome shotgun (WGS) entry which is preliminary data.</text>
</comment>
<dbReference type="PANTHER" id="PTHR46993:SF6">
    <property type="entry name" value="MYB TRANSCRIPTION FACTOR"/>
    <property type="match status" value="1"/>
</dbReference>
<dbReference type="InterPro" id="IPR001005">
    <property type="entry name" value="SANT/Myb"/>
</dbReference>
<feature type="compositionally biased region" description="Low complexity" evidence="2">
    <location>
        <begin position="396"/>
        <end position="409"/>
    </location>
</feature>
<name>A0A8J5HAU7_ZINOF</name>
<feature type="domain" description="HTH myb-type" evidence="4">
    <location>
        <begin position="431"/>
        <end position="490"/>
    </location>
</feature>
<evidence type="ECO:0000313" key="5">
    <source>
        <dbReference type="EMBL" id="KAG6517617.1"/>
    </source>
</evidence>
<keyword evidence="1" id="KW-0238">DNA-binding</keyword>
<dbReference type="SMART" id="SM00717">
    <property type="entry name" value="SANT"/>
    <property type="match status" value="1"/>
</dbReference>
<feature type="domain" description="Myb-like" evidence="3">
    <location>
        <begin position="431"/>
        <end position="486"/>
    </location>
</feature>
<feature type="region of interest" description="Disordered" evidence="2">
    <location>
        <begin position="384"/>
        <end position="412"/>
    </location>
</feature>
<dbReference type="Gene3D" id="1.10.246.220">
    <property type="match status" value="1"/>
</dbReference>
<evidence type="ECO:0000259" key="3">
    <source>
        <dbReference type="PROSITE" id="PS50090"/>
    </source>
</evidence>
<dbReference type="EMBL" id="JACMSC010000006">
    <property type="protein sequence ID" value="KAG6517617.1"/>
    <property type="molecule type" value="Genomic_DNA"/>
</dbReference>
<dbReference type="Pfam" id="PF00249">
    <property type="entry name" value="Myb_DNA-binding"/>
    <property type="match status" value="1"/>
</dbReference>
<evidence type="ECO:0000313" key="6">
    <source>
        <dbReference type="Proteomes" id="UP000734854"/>
    </source>
</evidence>
<organism evidence="5 6">
    <name type="scientific">Zingiber officinale</name>
    <name type="common">Ginger</name>
    <name type="synonym">Amomum zingiber</name>
    <dbReference type="NCBI Taxonomy" id="94328"/>
    <lineage>
        <taxon>Eukaryota</taxon>
        <taxon>Viridiplantae</taxon>
        <taxon>Streptophyta</taxon>
        <taxon>Embryophyta</taxon>
        <taxon>Tracheophyta</taxon>
        <taxon>Spermatophyta</taxon>
        <taxon>Magnoliopsida</taxon>
        <taxon>Liliopsida</taxon>
        <taxon>Zingiberales</taxon>
        <taxon>Zingiberaceae</taxon>
        <taxon>Zingiber</taxon>
    </lineage>
</organism>
<proteinExistence type="predicted"/>
<evidence type="ECO:0000259" key="4">
    <source>
        <dbReference type="PROSITE" id="PS51294"/>
    </source>
</evidence>